<sequence>MLCNRLSRSFDQFLFAPLTFWLASILLLAPLTFSDRDASCTSDVCRSQGAGLRAEDTEGGAIHVVVSRKESDDTNWLSDLENVPYELWTEMVDGSHSTESLKKGERLKPRTVSGSSTRDCGGYLSFIIDHYNLLPNVTVFLHGNPSPKTSASLTSTPTLTNVSDYHSDSHIFWTIQRMAIDQEKVGYCSLNSLHLDWRSTRGQPWYVTGLQRTLQDARFDEVRSVILSRLPSAGTSCFCCSQFAVSRKRILANSLLFYRQLLQVVEESQEETETGCNLLEFVWHIIFGEPSGCSIEATYCRGLFGEGGAIFAGKYFDGVWGEEHAKVWGPSHGVQELFGEASAPASPAVVQRRQGEVPRFSSLDFG</sequence>
<dbReference type="PANTHER" id="PTHR37490:SF2">
    <property type="match status" value="1"/>
</dbReference>
<dbReference type="PANTHER" id="PTHR37490">
    <property type="entry name" value="EXPRESSED PROTEIN"/>
    <property type="match status" value="1"/>
</dbReference>
<dbReference type="EMBL" id="CAJNNW010018186">
    <property type="protein sequence ID" value="CAE8662507.1"/>
    <property type="molecule type" value="Genomic_DNA"/>
</dbReference>
<dbReference type="InterPro" id="IPR021838">
    <property type="entry name" value="DUF3431"/>
</dbReference>
<evidence type="ECO:0000256" key="1">
    <source>
        <dbReference type="SAM" id="SignalP"/>
    </source>
</evidence>
<keyword evidence="5" id="KW-1185">Reference proteome</keyword>
<evidence type="ECO:0000313" key="3">
    <source>
        <dbReference type="EMBL" id="CAE8662507.1"/>
    </source>
</evidence>
<organism evidence="3 4">
    <name type="scientific">Polarella glacialis</name>
    <name type="common">Dinoflagellate</name>
    <dbReference type="NCBI Taxonomy" id="89957"/>
    <lineage>
        <taxon>Eukaryota</taxon>
        <taxon>Sar</taxon>
        <taxon>Alveolata</taxon>
        <taxon>Dinophyceae</taxon>
        <taxon>Suessiales</taxon>
        <taxon>Suessiaceae</taxon>
        <taxon>Polarella</taxon>
    </lineage>
</organism>
<dbReference type="Proteomes" id="UP000654075">
    <property type="component" value="Unassembled WGS sequence"/>
</dbReference>
<dbReference type="Pfam" id="PF11913">
    <property type="entry name" value="DUF3431"/>
    <property type="match status" value="1"/>
</dbReference>
<proteinExistence type="predicted"/>
<evidence type="ECO:0000313" key="2">
    <source>
        <dbReference type="EMBL" id="CAE8610468.1"/>
    </source>
</evidence>
<comment type="caution">
    <text evidence="3">The sequence shown here is derived from an EMBL/GenBank/DDBJ whole genome shotgun (WGS) entry which is preliminary data.</text>
</comment>
<feature type="chain" id="PRO_5036222140" evidence="1">
    <location>
        <begin position="35"/>
        <end position="366"/>
    </location>
</feature>
<dbReference type="AlphaFoldDB" id="A0A813J4H4"/>
<name>A0A813J4H4_POLGL</name>
<reference evidence="3" key="1">
    <citation type="submission" date="2021-02" db="EMBL/GenBank/DDBJ databases">
        <authorList>
            <person name="Dougan E. K."/>
            <person name="Rhodes N."/>
            <person name="Thang M."/>
            <person name="Chan C."/>
        </authorList>
    </citation>
    <scope>NUCLEOTIDE SEQUENCE</scope>
</reference>
<gene>
    <name evidence="2" type="ORF">PGLA1383_LOCUS28288</name>
    <name evidence="3" type="ORF">PGLA2088_LOCUS14913</name>
</gene>
<evidence type="ECO:0000313" key="5">
    <source>
        <dbReference type="Proteomes" id="UP000654075"/>
    </source>
</evidence>
<evidence type="ECO:0000313" key="4">
    <source>
        <dbReference type="Proteomes" id="UP000626109"/>
    </source>
</evidence>
<dbReference type="EMBL" id="CAJNNV010024691">
    <property type="protein sequence ID" value="CAE8610468.1"/>
    <property type="molecule type" value="Genomic_DNA"/>
</dbReference>
<dbReference type="Proteomes" id="UP000626109">
    <property type="component" value="Unassembled WGS sequence"/>
</dbReference>
<feature type="signal peptide" evidence="1">
    <location>
        <begin position="1"/>
        <end position="34"/>
    </location>
</feature>
<keyword evidence="1" id="KW-0732">Signal</keyword>
<protein>
    <submittedName>
        <fullName evidence="3">Uncharacterized protein</fullName>
    </submittedName>
</protein>
<dbReference type="OrthoDB" id="426718at2759"/>
<accession>A0A813J4H4</accession>